<dbReference type="GO" id="GO:0016791">
    <property type="term" value="F:phosphatase activity"/>
    <property type="evidence" value="ECO:0007669"/>
    <property type="project" value="TreeGrafter"/>
</dbReference>
<name>A0A6B3W502_9BACI</name>
<sequence length="182" mass="20987">MKTIYLVRHGKAEGQPFSAPLTDKGREQARALVDFFKDRQVDKIYSSPYKRAVETITPVAENKKLNIIEDDRLSERVLSNTSFSDWQEKLKASFADFELVFEGGETQASGMKRAVSILEDVLAAKHQHIILVSHGNLTTLLLRYFNQQFGYHELMEMTNPDVFEVVISKNQPILRRIWDERV</sequence>
<dbReference type="SUPFAM" id="SSF53254">
    <property type="entry name" value="Phosphoglycerate mutase-like"/>
    <property type="match status" value="1"/>
</dbReference>
<evidence type="ECO:0000313" key="1">
    <source>
        <dbReference type="EMBL" id="MBA4538205.1"/>
    </source>
</evidence>
<dbReference type="PANTHER" id="PTHR48100">
    <property type="entry name" value="BROAD-SPECIFICITY PHOSPHATASE YOR283W-RELATED"/>
    <property type="match status" value="1"/>
</dbReference>
<dbReference type="Gene3D" id="3.40.50.1240">
    <property type="entry name" value="Phosphoglycerate mutase-like"/>
    <property type="match status" value="1"/>
</dbReference>
<dbReference type="RefSeq" id="WP_163242929.1">
    <property type="nucleotide sequence ID" value="NZ_CP082780.1"/>
</dbReference>
<dbReference type="InterPro" id="IPR029033">
    <property type="entry name" value="His_PPase_superfam"/>
</dbReference>
<dbReference type="AlphaFoldDB" id="A0A6B3W502"/>
<dbReference type="Proteomes" id="UP000472971">
    <property type="component" value="Unassembled WGS sequence"/>
</dbReference>
<dbReference type="EMBL" id="JAAIWN010000037">
    <property type="protein sequence ID" value="NEY82524.1"/>
    <property type="molecule type" value="Genomic_DNA"/>
</dbReference>
<reference evidence="2 3" key="1">
    <citation type="submission" date="2020-02" db="EMBL/GenBank/DDBJ databases">
        <title>Bacillus aquiflavi sp. nov., isolated from yellow water of strong flavor Chinese baijiu in Yibin region of China.</title>
        <authorList>
            <person name="Xie J."/>
        </authorList>
    </citation>
    <scope>NUCLEOTIDE SEQUENCE [LARGE SCALE GENOMIC DNA]</scope>
    <source>
        <strain evidence="2 3">3H-10</strain>
    </source>
</reference>
<protein>
    <submittedName>
        <fullName evidence="2">Histidine phosphatase family protein</fullName>
    </submittedName>
</protein>
<dbReference type="SMART" id="SM00855">
    <property type="entry name" value="PGAM"/>
    <property type="match status" value="1"/>
</dbReference>
<dbReference type="EMBL" id="JACEIO010000037">
    <property type="protein sequence ID" value="MBA4538205.1"/>
    <property type="molecule type" value="Genomic_DNA"/>
</dbReference>
<dbReference type="GO" id="GO:0005737">
    <property type="term" value="C:cytoplasm"/>
    <property type="evidence" value="ECO:0007669"/>
    <property type="project" value="TreeGrafter"/>
</dbReference>
<dbReference type="CDD" id="cd07067">
    <property type="entry name" value="HP_PGM_like"/>
    <property type="match status" value="1"/>
</dbReference>
<evidence type="ECO:0000313" key="4">
    <source>
        <dbReference type="Proteomes" id="UP000570010"/>
    </source>
</evidence>
<dbReference type="Proteomes" id="UP000570010">
    <property type="component" value="Unassembled WGS sequence"/>
</dbReference>
<dbReference type="Pfam" id="PF00300">
    <property type="entry name" value="His_Phos_1"/>
    <property type="match status" value="1"/>
</dbReference>
<dbReference type="PANTHER" id="PTHR48100:SF1">
    <property type="entry name" value="HISTIDINE PHOSPHATASE FAMILY PROTEIN-RELATED"/>
    <property type="match status" value="1"/>
</dbReference>
<gene>
    <name evidence="2" type="ORF">G4D64_13670</name>
    <name evidence="1" type="ORF">H1Z61_13945</name>
</gene>
<organism evidence="2 3">
    <name type="scientific">Bacillus aquiflavi</name>
    <dbReference type="NCBI Taxonomy" id="2672567"/>
    <lineage>
        <taxon>Bacteria</taxon>
        <taxon>Bacillati</taxon>
        <taxon>Bacillota</taxon>
        <taxon>Bacilli</taxon>
        <taxon>Bacillales</taxon>
        <taxon>Bacillaceae</taxon>
        <taxon>Bacillus</taxon>
    </lineage>
</organism>
<dbReference type="InterPro" id="IPR050275">
    <property type="entry name" value="PGM_Phosphatase"/>
</dbReference>
<evidence type="ECO:0000313" key="2">
    <source>
        <dbReference type="EMBL" id="NEY82524.1"/>
    </source>
</evidence>
<dbReference type="InterPro" id="IPR013078">
    <property type="entry name" value="His_Pase_superF_clade-1"/>
</dbReference>
<proteinExistence type="predicted"/>
<reference evidence="1 4" key="2">
    <citation type="submission" date="2020-07" db="EMBL/GenBank/DDBJ databases">
        <authorList>
            <person name="Feng H."/>
        </authorList>
    </citation>
    <scope>NUCLEOTIDE SEQUENCE [LARGE SCALE GENOMIC DNA]</scope>
    <source>
        <strain evidence="1">S-12</strain>
        <strain evidence="4">s-12</strain>
    </source>
</reference>
<comment type="caution">
    <text evidence="2">The sequence shown here is derived from an EMBL/GenBank/DDBJ whole genome shotgun (WGS) entry which is preliminary data.</text>
</comment>
<keyword evidence="3" id="KW-1185">Reference proteome</keyword>
<accession>A0A6B3W502</accession>
<evidence type="ECO:0000313" key="3">
    <source>
        <dbReference type="Proteomes" id="UP000472971"/>
    </source>
</evidence>